<feature type="domain" description="J" evidence="1">
    <location>
        <begin position="3"/>
        <end position="75"/>
    </location>
</feature>
<organism evidence="2 3">
    <name type="scientific">Luteolibacter flavescens</name>
    <dbReference type="NCBI Taxonomy" id="1859460"/>
    <lineage>
        <taxon>Bacteria</taxon>
        <taxon>Pseudomonadati</taxon>
        <taxon>Verrucomicrobiota</taxon>
        <taxon>Verrucomicrobiia</taxon>
        <taxon>Verrucomicrobiales</taxon>
        <taxon>Verrucomicrobiaceae</taxon>
        <taxon>Luteolibacter</taxon>
    </lineage>
</organism>
<keyword evidence="3" id="KW-1185">Reference proteome</keyword>
<accession>A0ABT3FVQ0</accession>
<dbReference type="Proteomes" id="UP001207930">
    <property type="component" value="Unassembled WGS sequence"/>
</dbReference>
<dbReference type="SMART" id="SM00271">
    <property type="entry name" value="DnaJ"/>
    <property type="match status" value="1"/>
</dbReference>
<dbReference type="Gene3D" id="1.10.287.110">
    <property type="entry name" value="DnaJ domain"/>
    <property type="match status" value="1"/>
</dbReference>
<evidence type="ECO:0000313" key="3">
    <source>
        <dbReference type="Proteomes" id="UP001207930"/>
    </source>
</evidence>
<dbReference type="RefSeq" id="WP_264503355.1">
    <property type="nucleotide sequence ID" value="NZ_JAPDDS010000017.1"/>
</dbReference>
<protein>
    <submittedName>
        <fullName evidence="2">DnaJ domain-containing protein</fullName>
    </submittedName>
</protein>
<dbReference type="EMBL" id="JAPDDS010000017">
    <property type="protein sequence ID" value="MCW1887399.1"/>
    <property type="molecule type" value="Genomic_DNA"/>
</dbReference>
<gene>
    <name evidence="2" type="ORF">OKA04_21860</name>
</gene>
<comment type="caution">
    <text evidence="2">The sequence shown here is derived from an EMBL/GenBank/DDBJ whole genome shotgun (WGS) entry which is preliminary data.</text>
</comment>
<dbReference type="InterPro" id="IPR036869">
    <property type="entry name" value="J_dom_sf"/>
</dbReference>
<dbReference type="PROSITE" id="PS50076">
    <property type="entry name" value="DNAJ_2"/>
    <property type="match status" value="1"/>
</dbReference>
<dbReference type="CDD" id="cd06257">
    <property type="entry name" value="DnaJ"/>
    <property type="match status" value="1"/>
</dbReference>
<dbReference type="InterPro" id="IPR001623">
    <property type="entry name" value="DnaJ_domain"/>
</dbReference>
<dbReference type="SUPFAM" id="SSF46565">
    <property type="entry name" value="Chaperone J-domain"/>
    <property type="match status" value="1"/>
</dbReference>
<sequence>MMNPFATLGLEPRLAISEEELRAAFREAGKREHPDAGGSGEDFARVQEAFALLSRPSKRLRAWLAAKEISGDERGSISPGLVDLFGKVGTTLQQADAVTKRREAALSTLAKAMLEPAVQQARESLEAALDEVAAALAAEEAHFAAIEGGHGDPWRTARDLAFLEKWQAELKSRFASLW</sequence>
<dbReference type="Pfam" id="PF00226">
    <property type="entry name" value="DnaJ"/>
    <property type="match status" value="1"/>
</dbReference>
<name>A0ABT3FVQ0_9BACT</name>
<evidence type="ECO:0000259" key="1">
    <source>
        <dbReference type="PROSITE" id="PS50076"/>
    </source>
</evidence>
<evidence type="ECO:0000313" key="2">
    <source>
        <dbReference type="EMBL" id="MCW1887399.1"/>
    </source>
</evidence>
<reference evidence="2 3" key="1">
    <citation type="submission" date="2022-10" db="EMBL/GenBank/DDBJ databases">
        <title>Luteolibacter flavescens strain MCCC 1K03193, whole genome shotgun sequencing project.</title>
        <authorList>
            <person name="Zhao G."/>
            <person name="Shen L."/>
        </authorList>
    </citation>
    <scope>NUCLEOTIDE SEQUENCE [LARGE SCALE GENOMIC DNA]</scope>
    <source>
        <strain evidence="2 3">MCCC 1K03193</strain>
    </source>
</reference>
<proteinExistence type="predicted"/>